<dbReference type="EMBL" id="CP108318">
    <property type="protein sequence ID" value="WTW64556.1"/>
    <property type="molecule type" value="Genomic_DNA"/>
</dbReference>
<feature type="region of interest" description="Disordered" evidence="1">
    <location>
        <begin position="196"/>
        <end position="218"/>
    </location>
</feature>
<keyword evidence="2" id="KW-1133">Transmembrane helix</keyword>
<protein>
    <submittedName>
        <fullName evidence="3">ABC transporter permease</fullName>
    </submittedName>
</protein>
<feature type="transmembrane region" description="Helical" evidence="2">
    <location>
        <begin position="119"/>
        <end position="138"/>
    </location>
</feature>
<gene>
    <name evidence="3" type="ORF">OG549_30080</name>
</gene>
<accession>A0AAU2VAT1</accession>
<feature type="transmembrane region" description="Helical" evidence="2">
    <location>
        <begin position="94"/>
        <end position="112"/>
    </location>
</feature>
<keyword evidence="2" id="KW-0812">Transmembrane</keyword>
<feature type="region of interest" description="Disordered" evidence="1">
    <location>
        <begin position="1"/>
        <end position="33"/>
    </location>
</feature>
<name>A0AAU2VAT1_9ACTN</name>
<evidence type="ECO:0000256" key="2">
    <source>
        <dbReference type="SAM" id="Phobius"/>
    </source>
</evidence>
<evidence type="ECO:0000313" key="3">
    <source>
        <dbReference type="EMBL" id="WTW64556.1"/>
    </source>
</evidence>
<evidence type="ECO:0000256" key="1">
    <source>
        <dbReference type="SAM" id="MobiDB-lite"/>
    </source>
</evidence>
<sequence length="218" mass="22294">MTAPLTPPHQQPPGNDPWQTHTGGSHPGPVEEAPAMKKDLRDAVLVALAVTLAGVALGLLWLWLAPKVPLIADDKAVFLKDTEGEEAIGGDGTFILLALGLGALSAAAVFLLRKNGGIALVVGLAVGALLGSVLAWRLGIWLGPNQDVVAAAKAAGKGVTFDAPLKLDAKGALLAWPIAAMAVHLGLTALFGPRDPDPEWQVPPLEDPGPGKPESAGL</sequence>
<feature type="compositionally biased region" description="Pro residues" evidence="1">
    <location>
        <begin position="1"/>
        <end position="15"/>
    </location>
</feature>
<dbReference type="AlphaFoldDB" id="A0AAU2VAT1"/>
<proteinExistence type="predicted"/>
<reference evidence="3" key="1">
    <citation type="submission" date="2022-10" db="EMBL/GenBank/DDBJ databases">
        <title>The complete genomes of actinobacterial strains from the NBC collection.</title>
        <authorList>
            <person name="Joergensen T.S."/>
            <person name="Alvarez Arevalo M."/>
            <person name="Sterndorff E.B."/>
            <person name="Faurdal D."/>
            <person name="Vuksanovic O."/>
            <person name="Mourched A.-S."/>
            <person name="Charusanti P."/>
            <person name="Shaw S."/>
            <person name="Blin K."/>
            <person name="Weber T."/>
        </authorList>
    </citation>
    <scope>NUCLEOTIDE SEQUENCE</scope>
    <source>
        <strain evidence="3">NBC_00003</strain>
    </source>
</reference>
<organism evidence="3">
    <name type="scientific">Streptomyces sp. NBC_00003</name>
    <dbReference type="NCBI Taxonomy" id="2903608"/>
    <lineage>
        <taxon>Bacteria</taxon>
        <taxon>Bacillati</taxon>
        <taxon>Actinomycetota</taxon>
        <taxon>Actinomycetes</taxon>
        <taxon>Kitasatosporales</taxon>
        <taxon>Streptomycetaceae</taxon>
        <taxon>Streptomyces</taxon>
    </lineage>
</organism>
<keyword evidence="2" id="KW-0472">Membrane</keyword>
<feature type="transmembrane region" description="Helical" evidence="2">
    <location>
        <begin position="43"/>
        <end position="64"/>
    </location>
</feature>
<feature type="transmembrane region" description="Helical" evidence="2">
    <location>
        <begin position="173"/>
        <end position="191"/>
    </location>
</feature>